<dbReference type="EnsemblMetazoa" id="PPA36786.1">
    <property type="protein sequence ID" value="PPA36786.1"/>
    <property type="gene ID" value="WBGene00275155"/>
</dbReference>
<reference evidence="3" key="1">
    <citation type="journal article" date="2008" name="Nat. Genet.">
        <title>The Pristionchus pacificus genome provides a unique perspective on nematode lifestyle and parasitism.</title>
        <authorList>
            <person name="Dieterich C."/>
            <person name="Clifton S.W."/>
            <person name="Schuster L.N."/>
            <person name="Chinwalla A."/>
            <person name="Delehaunty K."/>
            <person name="Dinkelacker I."/>
            <person name="Fulton L."/>
            <person name="Fulton R."/>
            <person name="Godfrey J."/>
            <person name="Minx P."/>
            <person name="Mitreva M."/>
            <person name="Roeseler W."/>
            <person name="Tian H."/>
            <person name="Witte H."/>
            <person name="Yang S.P."/>
            <person name="Wilson R.K."/>
            <person name="Sommer R.J."/>
        </authorList>
    </citation>
    <scope>NUCLEOTIDE SEQUENCE [LARGE SCALE GENOMIC DNA]</scope>
    <source>
        <strain evidence="3">PS312</strain>
    </source>
</reference>
<reference evidence="2" key="2">
    <citation type="submission" date="2022-06" db="UniProtKB">
        <authorList>
            <consortium name="EnsemblMetazoa"/>
        </authorList>
    </citation>
    <scope>IDENTIFICATION</scope>
    <source>
        <strain evidence="2">PS312</strain>
    </source>
</reference>
<feature type="region of interest" description="Disordered" evidence="1">
    <location>
        <begin position="1"/>
        <end position="31"/>
    </location>
</feature>
<protein>
    <submittedName>
        <fullName evidence="2">Uncharacterized protein</fullName>
    </submittedName>
</protein>
<feature type="compositionally biased region" description="Basic and acidic residues" evidence="1">
    <location>
        <begin position="9"/>
        <end position="29"/>
    </location>
</feature>
<dbReference type="AlphaFoldDB" id="A0A2A6BPL2"/>
<evidence type="ECO:0000256" key="1">
    <source>
        <dbReference type="SAM" id="MobiDB-lite"/>
    </source>
</evidence>
<evidence type="ECO:0000313" key="2">
    <source>
        <dbReference type="EnsemblMetazoa" id="PPA36786.1"/>
    </source>
</evidence>
<accession>A0A8R1YUL4</accession>
<sequence>TTTSMSPCRLRESRRAEEELFEKQQHEPQHLSIQTKTYHNRYRGLRGYSGNSSVRRTIHKDYQYIHFTTYQQTVLQVFT</sequence>
<name>A0A2A6BPL2_PRIPA</name>
<keyword evidence="3" id="KW-1185">Reference proteome</keyword>
<gene>
    <name evidence="2" type="primary">WBGene00275155</name>
</gene>
<organism evidence="2 3">
    <name type="scientific">Pristionchus pacificus</name>
    <name type="common">Parasitic nematode worm</name>
    <dbReference type="NCBI Taxonomy" id="54126"/>
    <lineage>
        <taxon>Eukaryota</taxon>
        <taxon>Metazoa</taxon>
        <taxon>Ecdysozoa</taxon>
        <taxon>Nematoda</taxon>
        <taxon>Chromadorea</taxon>
        <taxon>Rhabditida</taxon>
        <taxon>Rhabditina</taxon>
        <taxon>Diplogasteromorpha</taxon>
        <taxon>Diplogasteroidea</taxon>
        <taxon>Neodiplogasteridae</taxon>
        <taxon>Pristionchus</taxon>
    </lineage>
</organism>
<proteinExistence type="predicted"/>
<accession>A0A2A6BPL2</accession>
<dbReference type="Proteomes" id="UP000005239">
    <property type="component" value="Unassembled WGS sequence"/>
</dbReference>
<evidence type="ECO:0000313" key="3">
    <source>
        <dbReference type="Proteomes" id="UP000005239"/>
    </source>
</evidence>